<dbReference type="Proteomes" id="UP000280685">
    <property type="component" value="Chromosome 1"/>
</dbReference>
<dbReference type="EMBL" id="LR026964">
    <property type="protein sequence ID" value="VBB73791.1"/>
    <property type="molecule type" value="Genomic_DNA"/>
</dbReference>
<evidence type="ECO:0000313" key="2">
    <source>
        <dbReference type="EMBL" id="VBB73791.1"/>
    </source>
</evidence>
<evidence type="ECO:0008006" key="4">
    <source>
        <dbReference type="Google" id="ProtNLM"/>
    </source>
</evidence>
<protein>
    <recommendedName>
        <fullName evidence="4">Ig-like domain-containing protein</fullName>
    </recommendedName>
</protein>
<evidence type="ECO:0000313" key="3">
    <source>
        <dbReference type="Proteomes" id="UP000280685"/>
    </source>
</evidence>
<name>A0ABY6RZB6_PODCO</name>
<feature type="signal peptide" evidence="1">
    <location>
        <begin position="1"/>
        <end position="18"/>
    </location>
</feature>
<keyword evidence="1" id="KW-0732">Signal</keyword>
<gene>
    <name evidence="2" type="ORF">PODCO_121515</name>
</gene>
<evidence type="ECO:0000256" key="1">
    <source>
        <dbReference type="SAM" id="SignalP"/>
    </source>
</evidence>
<sequence>MVSAKYLLLAAASCLTVAANGSVWWHTCGLLSNCKCPHTGSHEGFSGTSPCIKLDSSIRSVGLTRVRVGAGFKSTTCSIYSDENCRDEKQSVGSSGSYSCTAFNQNSGSMRCYFNV</sequence>
<organism evidence="2 3">
    <name type="scientific">Podospora comata</name>
    <dbReference type="NCBI Taxonomy" id="48703"/>
    <lineage>
        <taxon>Eukaryota</taxon>
        <taxon>Fungi</taxon>
        <taxon>Dikarya</taxon>
        <taxon>Ascomycota</taxon>
        <taxon>Pezizomycotina</taxon>
        <taxon>Sordariomycetes</taxon>
        <taxon>Sordariomycetidae</taxon>
        <taxon>Sordariales</taxon>
        <taxon>Podosporaceae</taxon>
        <taxon>Podospora</taxon>
    </lineage>
</organism>
<accession>A0ABY6RZB6</accession>
<keyword evidence="3" id="KW-1185">Reference proteome</keyword>
<feature type="chain" id="PRO_5046604757" description="Ig-like domain-containing protein" evidence="1">
    <location>
        <begin position="19"/>
        <end position="116"/>
    </location>
</feature>
<proteinExistence type="predicted"/>
<reference evidence="2" key="1">
    <citation type="submission" date="2018-02" db="EMBL/GenBank/DDBJ databases">
        <authorList>
            <person name="Silar P."/>
        </authorList>
    </citation>
    <scope>NUCLEOTIDE SEQUENCE [LARGE SCALE GENOMIC DNA]</scope>
    <source>
        <strain evidence="2">T</strain>
    </source>
</reference>